<dbReference type="Gene3D" id="1.25.40.10">
    <property type="entry name" value="Tetratricopeptide repeat domain"/>
    <property type="match status" value="1"/>
</dbReference>
<proteinExistence type="predicted"/>
<dbReference type="EMBL" id="JACMSC010000008">
    <property type="protein sequence ID" value="KAG6511824.1"/>
    <property type="molecule type" value="Genomic_DNA"/>
</dbReference>
<evidence type="ECO:0000313" key="3">
    <source>
        <dbReference type="Proteomes" id="UP000734854"/>
    </source>
</evidence>
<keyword evidence="3" id="KW-1185">Reference proteome</keyword>
<evidence type="ECO:0000259" key="1">
    <source>
        <dbReference type="PROSITE" id="PS51126"/>
    </source>
</evidence>
<dbReference type="PANTHER" id="PTHR16027:SF6">
    <property type="entry name" value="DILUTE DOMAIN-CONTAINING PROTEIN"/>
    <property type="match status" value="1"/>
</dbReference>
<evidence type="ECO:0000313" key="2">
    <source>
        <dbReference type="EMBL" id="KAG6511824.1"/>
    </source>
</evidence>
<name>A0A8J5GZ80_ZINOF</name>
<dbReference type="InterPro" id="IPR002710">
    <property type="entry name" value="Dilute_dom"/>
</dbReference>
<sequence length="363" mass="41098">MWIAKGYIFDEMNPHHAHKLFDEMGKRGLTPDKTAYNALVGVFAGANDVHSIVEKELGSSKLQRAQQHAMTLDIKGFQIIAPQATTVVTLEGPSEEGLCGTKDTNSDISIGSEICDKEHIESTHAHKPTLVSESTQDQDTVENDEKTTMDQANENTNHISDFWENNENKPVPSFFIRKLVIQLFAFINIQLFNSLLLRRECCTFSNGEYVKSGLTLLEKWISDVTEEYAGTSWHELNYIRQAVGFLIIHQKRKKTLEEITQDLCPALSLQQIYRICKMYWDERYGTQSVSSEVVGMMREMVNKDTQNLASNSFLLDDDICIPFSTEDISKAIPAIDPIDIELPQFLQHPPSAHVLQQFELTPA</sequence>
<dbReference type="SMART" id="SM01132">
    <property type="entry name" value="DIL"/>
    <property type="match status" value="1"/>
</dbReference>
<organism evidence="2 3">
    <name type="scientific">Zingiber officinale</name>
    <name type="common">Ginger</name>
    <name type="synonym">Amomum zingiber</name>
    <dbReference type="NCBI Taxonomy" id="94328"/>
    <lineage>
        <taxon>Eukaryota</taxon>
        <taxon>Viridiplantae</taxon>
        <taxon>Streptophyta</taxon>
        <taxon>Embryophyta</taxon>
        <taxon>Tracheophyta</taxon>
        <taxon>Spermatophyta</taxon>
        <taxon>Magnoliopsida</taxon>
        <taxon>Liliopsida</taxon>
        <taxon>Zingiberales</taxon>
        <taxon>Zingiberaceae</taxon>
        <taxon>Zingiber</taxon>
    </lineage>
</organism>
<protein>
    <recommendedName>
        <fullName evidence="1">Dilute domain-containing protein</fullName>
    </recommendedName>
</protein>
<reference evidence="2 3" key="1">
    <citation type="submission" date="2020-08" db="EMBL/GenBank/DDBJ databases">
        <title>Plant Genome Project.</title>
        <authorList>
            <person name="Zhang R.-G."/>
        </authorList>
    </citation>
    <scope>NUCLEOTIDE SEQUENCE [LARGE SCALE GENOMIC DNA]</scope>
    <source>
        <tissue evidence="2">Rhizome</tissue>
    </source>
</reference>
<comment type="caution">
    <text evidence="2">The sequence shown here is derived from an EMBL/GenBank/DDBJ whole genome shotgun (WGS) entry which is preliminary data.</text>
</comment>
<dbReference type="Pfam" id="PF01843">
    <property type="entry name" value="DIL"/>
    <property type="match status" value="1"/>
</dbReference>
<dbReference type="AlphaFoldDB" id="A0A8J5GZ80"/>
<accession>A0A8J5GZ80</accession>
<dbReference type="InterPro" id="IPR052072">
    <property type="entry name" value="Vascular_dev_regulator"/>
</dbReference>
<gene>
    <name evidence="2" type="ORF">ZIOFF_029902</name>
</gene>
<feature type="domain" description="Dilute" evidence="1">
    <location>
        <begin position="128"/>
        <end position="303"/>
    </location>
</feature>
<dbReference type="InterPro" id="IPR011990">
    <property type="entry name" value="TPR-like_helical_dom_sf"/>
</dbReference>
<dbReference type="PROSITE" id="PS51126">
    <property type="entry name" value="DILUTE"/>
    <property type="match status" value="1"/>
</dbReference>
<dbReference type="PANTHER" id="PTHR16027">
    <property type="entry name" value="DILUTE DOMAIN-CONTAINING PROTEIN YPR089W"/>
    <property type="match status" value="1"/>
</dbReference>
<dbReference type="Proteomes" id="UP000734854">
    <property type="component" value="Unassembled WGS sequence"/>
</dbReference>